<evidence type="ECO:0000256" key="1">
    <source>
        <dbReference type="ARBA" id="ARBA00009512"/>
    </source>
</evidence>
<organism evidence="2">
    <name type="scientific">Aplanochytrium stocchinoi</name>
    <dbReference type="NCBI Taxonomy" id="215587"/>
    <lineage>
        <taxon>Eukaryota</taxon>
        <taxon>Sar</taxon>
        <taxon>Stramenopiles</taxon>
        <taxon>Bigyra</taxon>
        <taxon>Labyrinthulomycetes</taxon>
        <taxon>Thraustochytrida</taxon>
        <taxon>Thraustochytriidae</taxon>
        <taxon>Aplanochytrium</taxon>
    </lineage>
</organism>
<dbReference type="InterPro" id="IPR000529">
    <property type="entry name" value="Ribosomal_bS6"/>
</dbReference>
<dbReference type="PANTHER" id="PTHR21011:SF1">
    <property type="entry name" value="SMALL RIBOSOMAL SUBUNIT PROTEIN BS6M"/>
    <property type="match status" value="1"/>
</dbReference>
<dbReference type="AlphaFoldDB" id="A0A7S3PQB8"/>
<dbReference type="GO" id="GO:0005763">
    <property type="term" value="C:mitochondrial small ribosomal subunit"/>
    <property type="evidence" value="ECO:0007669"/>
    <property type="project" value="TreeGrafter"/>
</dbReference>
<dbReference type="Gene3D" id="3.30.70.60">
    <property type="match status" value="1"/>
</dbReference>
<dbReference type="InterPro" id="IPR035980">
    <property type="entry name" value="Ribosomal_bS6_sf"/>
</dbReference>
<evidence type="ECO:0008006" key="3">
    <source>
        <dbReference type="Google" id="ProtNLM"/>
    </source>
</evidence>
<dbReference type="PANTHER" id="PTHR21011">
    <property type="entry name" value="MITOCHONDRIAL 28S RIBOSOMAL PROTEIN S6"/>
    <property type="match status" value="1"/>
</dbReference>
<evidence type="ECO:0000313" key="2">
    <source>
        <dbReference type="EMBL" id="CAE0447036.1"/>
    </source>
</evidence>
<dbReference type="InterPro" id="IPR014717">
    <property type="entry name" value="Transl_elong_EF1B/ribsomal_bS6"/>
</dbReference>
<dbReference type="Pfam" id="PF01250">
    <property type="entry name" value="Ribosomal_S6"/>
    <property type="match status" value="1"/>
</dbReference>
<comment type="similarity">
    <text evidence="1">Belongs to the bacterial ribosomal protein bS6 family.</text>
</comment>
<dbReference type="EMBL" id="HBIN01022159">
    <property type="protein sequence ID" value="CAE0447036.1"/>
    <property type="molecule type" value="Transcribed_RNA"/>
</dbReference>
<dbReference type="SUPFAM" id="SSF54995">
    <property type="entry name" value="Ribosomal protein S6"/>
    <property type="match status" value="1"/>
</dbReference>
<dbReference type="GO" id="GO:0006412">
    <property type="term" value="P:translation"/>
    <property type="evidence" value="ECO:0007669"/>
    <property type="project" value="InterPro"/>
</dbReference>
<dbReference type="GO" id="GO:0003735">
    <property type="term" value="F:structural constituent of ribosome"/>
    <property type="evidence" value="ECO:0007669"/>
    <property type="project" value="InterPro"/>
</dbReference>
<gene>
    <name evidence="2" type="ORF">ASTO00021_LOCUS17021</name>
</gene>
<name>A0A7S3PQB8_9STRA</name>
<dbReference type="GO" id="GO:0070181">
    <property type="term" value="F:small ribosomal subunit rRNA binding"/>
    <property type="evidence" value="ECO:0007669"/>
    <property type="project" value="TreeGrafter"/>
</dbReference>
<sequence length="120" mass="13523">MNLPPAYVLMCFFRPNITRPTLVSVVSHYVEKTVKHGGIVKNVRNNGIGPTPHRIKGQLAQEHYDDAQIVSLELFSTGTAVQQLAKELRSDVRVLRYNIIRADDALLPKLKSFNAKELKL</sequence>
<protein>
    <recommendedName>
        <fullName evidence="3">Ribosomal protein S6</fullName>
    </recommendedName>
</protein>
<reference evidence="2" key="1">
    <citation type="submission" date="2021-01" db="EMBL/GenBank/DDBJ databases">
        <authorList>
            <person name="Corre E."/>
            <person name="Pelletier E."/>
            <person name="Niang G."/>
            <person name="Scheremetjew M."/>
            <person name="Finn R."/>
            <person name="Kale V."/>
            <person name="Holt S."/>
            <person name="Cochrane G."/>
            <person name="Meng A."/>
            <person name="Brown T."/>
            <person name="Cohen L."/>
        </authorList>
    </citation>
    <scope>NUCLEOTIDE SEQUENCE</scope>
    <source>
        <strain evidence="2">GSBS06</strain>
    </source>
</reference>
<proteinExistence type="inferred from homology"/>
<accession>A0A7S3PQB8</accession>